<organism evidence="1 2">
    <name type="scientific">Aspergillus steynii IBT 23096</name>
    <dbReference type="NCBI Taxonomy" id="1392250"/>
    <lineage>
        <taxon>Eukaryota</taxon>
        <taxon>Fungi</taxon>
        <taxon>Dikarya</taxon>
        <taxon>Ascomycota</taxon>
        <taxon>Pezizomycotina</taxon>
        <taxon>Eurotiomycetes</taxon>
        <taxon>Eurotiomycetidae</taxon>
        <taxon>Eurotiales</taxon>
        <taxon>Aspergillaceae</taxon>
        <taxon>Aspergillus</taxon>
        <taxon>Aspergillus subgen. Circumdati</taxon>
    </lineage>
</organism>
<dbReference type="GeneID" id="36551030"/>
<reference evidence="1 2" key="1">
    <citation type="submission" date="2016-12" db="EMBL/GenBank/DDBJ databases">
        <title>The genomes of Aspergillus section Nigri reveals drivers in fungal speciation.</title>
        <authorList>
            <consortium name="DOE Joint Genome Institute"/>
            <person name="Vesth T.C."/>
            <person name="Nybo J."/>
            <person name="Theobald S."/>
            <person name="Brandl J."/>
            <person name="Frisvad J.C."/>
            <person name="Nielsen K.F."/>
            <person name="Lyhne E.K."/>
            <person name="Kogle M.E."/>
            <person name="Kuo A."/>
            <person name="Riley R."/>
            <person name="Clum A."/>
            <person name="Nolan M."/>
            <person name="Lipzen A."/>
            <person name="Salamov A."/>
            <person name="Henrissat B."/>
            <person name="Wiebenga A."/>
            <person name="De Vries R.P."/>
            <person name="Grigoriev I.V."/>
            <person name="Mortensen U.H."/>
            <person name="Andersen M.R."/>
            <person name="Baker S.E."/>
        </authorList>
    </citation>
    <scope>NUCLEOTIDE SEQUENCE [LARGE SCALE GENOMIC DNA]</scope>
    <source>
        <strain evidence="1 2">IBT 23096</strain>
    </source>
</reference>
<dbReference type="Proteomes" id="UP000234275">
    <property type="component" value="Unassembled WGS sequence"/>
</dbReference>
<gene>
    <name evidence="1" type="ORF">P170DRAFT_323595</name>
</gene>
<proteinExistence type="predicted"/>
<dbReference type="RefSeq" id="XP_024703485.1">
    <property type="nucleotide sequence ID" value="XM_024843330.1"/>
</dbReference>
<accession>A0A2I2G5R8</accession>
<dbReference type="EMBL" id="MSFO01000005">
    <property type="protein sequence ID" value="PLB48183.1"/>
    <property type="molecule type" value="Genomic_DNA"/>
</dbReference>
<keyword evidence="2" id="KW-1185">Reference proteome</keyword>
<name>A0A2I2G5R8_9EURO</name>
<dbReference type="OrthoDB" id="4509270at2759"/>
<dbReference type="AlphaFoldDB" id="A0A2I2G5R8"/>
<comment type="caution">
    <text evidence="1">The sequence shown here is derived from an EMBL/GenBank/DDBJ whole genome shotgun (WGS) entry which is preliminary data.</text>
</comment>
<feature type="non-terminal residue" evidence="1">
    <location>
        <position position="1"/>
    </location>
</feature>
<evidence type="ECO:0000313" key="2">
    <source>
        <dbReference type="Proteomes" id="UP000234275"/>
    </source>
</evidence>
<dbReference type="STRING" id="1392250.A0A2I2G5R8"/>
<feature type="non-terminal residue" evidence="1">
    <location>
        <position position="164"/>
    </location>
</feature>
<sequence length="164" mass="18283">SALADCATTVRTVFSPTQQRLESTLELSRSLATVIEGDNSLARHFGVPLASDSMDRKIDSLFDKLQLMKDDEGKCTICWLDIVLAPSYNPARREDGCYYLQLDGRSGLIRVSESDHNFIESGLPQKLIDPRSYPRDVKSEEETMKLVGGLLLNLNKVASQSKYP</sequence>
<evidence type="ECO:0000313" key="1">
    <source>
        <dbReference type="EMBL" id="PLB48183.1"/>
    </source>
</evidence>
<protein>
    <submittedName>
        <fullName evidence="1">Uncharacterized protein</fullName>
    </submittedName>
</protein>
<dbReference type="VEuPathDB" id="FungiDB:P170DRAFT_323595"/>